<dbReference type="EMBL" id="MQWB01000001">
    <property type="protein sequence ID" value="OZC03633.1"/>
    <property type="molecule type" value="Genomic_DNA"/>
</dbReference>
<dbReference type="PANTHER" id="PTHR10151:SF120">
    <property type="entry name" value="BIS(5'-ADENOSYL)-TRIPHOSPHATASE"/>
    <property type="match status" value="1"/>
</dbReference>
<dbReference type="AlphaFoldDB" id="A0A259U0T0"/>
<dbReference type="RefSeq" id="WP_179271163.1">
    <property type="nucleotide sequence ID" value="NZ_MQWB01000001.1"/>
</dbReference>
<accession>A0A259U0T0</accession>
<comment type="caution">
    <text evidence="2">The sequence shown here is derived from an EMBL/GenBank/DDBJ whole genome shotgun (WGS) entry which is preliminary data.</text>
</comment>
<feature type="signal peptide" evidence="1">
    <location>
        <begin position="1"/>
        <end position="20"/>
    </location>
</feature>
<organism evidence="2 3">
    <name type="scientific">Rubricoccus marinus</name>
    <dbReference type="NCBI Taxonomy" id="716817"/>
    <lineage>
        <taxon>Bacteria</taxon>
        <taxon>Pseudomonadati</taxon>
        <taxon>Rhodothermota</taxon>
        <taxon>Rhodothermia</taxon>
        <taxon>Rhodothermales</taxon>
        <taxon>Rubricoccaceae</taxon>
        <taxon>Rubricoccus</taxon>
    </lineage>
</organism>
<dbReference type="GO" id="GO:0016787">
    <property type="term" value="F:hydrolase activity"/>
    <property type="evidence" value="ECO:0007669"/>
    <property type="project" value="UniProtKB-ARBA"/>
</dbReference>
<dbReference type="PANTHER" id="PTHR10151">
    <property type="entry name" value="ECTONUCLEOTIDE PYROPHOSPHATASE/PHOSPHODIESTERASE"/>
    <property type="match status" value="1"/>
</dbReference>
<sequence>MRYSALLFLAALFLSGCALTRPGTLDEVGELFTEGSEEILRDTLRTARGGPRVLVLALDGVGADVMTDALEAGDLPALSALFGASAASGETASGARGALWAHAYGAEDVVSVFPSETAAGWTAVFTGKPPAETGVVGNEWFDRDSLRIYAPVPLSVGTFEQTLAVYTDDFLGEQIQTPTLYDRADVRAHVANAFVYRGADVLTRPDLGDIGELIEGAIEAIFGGGEEVFEEVDDDASDGVISSMKRHGIPDLQVAYFGGPDLAAHGGGEEAQRAYLRDETADDLANVLDAYRARGALQDLWVVVVADHGHTDTLPEPGQSLREKTSAVLDSLGLRLRDPSLGDKGEDFDVVMAVNEAAAFLYVADQTACDTVCDWSRAPRLDADVLPVARALAASDSLAGSLDLVLVRASRRGESVPFQVLVDGQPVSLTAYFARNPRPDLVAVEERLGWLTDGPMGHRAGDILLLARSGAEQPLAERFFFHDGGASGHGSASRSDSIIPLIVANASASGNEIRERVTRAVGPQPTQLDVTALILDLLITP</sequence>
<keyword evidence="3" id="KW-1185">Reference proteome</keyword>
<dbReference type="PROSITE" id="PS51257">
    <property type="entry name" value="PROKAR_LIPOPROTEIN"/>
    <property type="match status" value="1"/>
</dbReference>
<dbReference type="SUPFAM" id="SSF53649">
    <property type="entry name" value="Alkaline phosphatase-like"/>
    <property type="match status" value="1"/>
</dbReference>
<evidence type="ECO:0008006" key="4">
    <source>
        <dbReference type="Google" id="ProtNLM"/>
    </source>
</evidence>
<dbReference type="InParanoid" id="A0A259U0T0"/>
<reference evidence="2 3" key="1">
    <citation type="submission" date="2016-11" db="EMBL/GenBank/DDBJ databases">
        <title>Study of marine rhodopsin-containing bacteria.</title>
        <authorList>
            <person name="Yoshizawa S."/>
            <person name="Kumagai Y."/>
            <person name="Kogure K."/>
        </authorList>
    </citation>
    <scope>NUCLEOTIDE SEQUENCE [LARGE SCALE GENOMIC DNA]</scope>
    <source>
        <strain evidence="2 3">SG-29</strain>
    </source>
</reference>
<gene>
    <name evidence="2" type="ORF">BSZ36_11950</name>
</gene>
<proteinExistence type="predicted"/>
<evidence type="ECO:0000256" key="1">
    <source>
        <dbReference type="SAM" id="SignalP"/>
    </source>
</evidence>
<dbReference type="InterPro" id="IPR017850">
    <property type="entry name" value="Alkaline_phosphatase_core_sf"/>
</dbReference>
<evidence type="ECO:0000313" key="3">
    <source>
        <dbReference type="Proteomes" id="UP000216446"/>
    </source>
</evidence>
<feature type="chain" id="PRO_5013011653" description="Alkaline phosphatase family protein" evidence="1">
    <location>
        <begin position="21"/>
        <end position="541"/>
    </location>
</feature>
<dbReference type="InterPro" id="IPR002591">
    <property type="entry name" value="Phosphodiest/P_Trfase"/>
</dbReference>
<dbReference type="Gene3D" id="3.40.720.10">
    <property type="entry name" value="Alkaline Phosphatase, subunit A"/>
    <property type="match status" value="1"/>
</dbReference>
<protein>
    <recommendedName>
        <fullName evidence="4">Alkaline phosphatase family protein</fullName>
    </recommendedName>
</protein>
<keyword evidence="1" id="KW-0732">Signal</keyword>
<evidence type="ECO:0000313" key="2">
    <source>
        <dbReference type="EMBL" id="OZC03633.1"/>
    </source>
</evidence>
<name>A0A259U0T0_9BACT</name>
<dbReference type="Proteomes" id="UP000216446">
    <property type="component" value="Unassembled WGS sequence"/>
</dbReference>
<dbReference type="Pfam" id="PF01663">
    <property type="entry name" value="Phosphodiest"/>
    <property type="match status" value="1"/>
</dbReference>